<sequence>MALDASDALAVRQKVQFFLNAARTDRSPPPRIALALLQTGRCRGFRRLSGALTIWRILYGAAAVDEEFPRSLFLYLSILI</sequence>
<dbReference type="AlphaFoldDB" id="A0ABD1MK40"/>
<gene>
    <name evidence="1" type="ORF">Fmac_010620</name>
</gene>
<evidence type="ECO:0000313" key="2">
    <source>
        <dbReference type="Proteomes" id="UP001603857"/>
    </source>
</evidence>
<name>A0ABD1MK40_9FABA</name>
<proteinExistence type="predicted"/>
<comment type="caution">
    <text evidence="1">The sequence shown here is derived from an EMBL/GenBank/DDBJ whole genome shotgun (WGS) entry which is preliminary data.</text>
</comment>
<protein>
    <submittedName>
        <fullName evidence="1">Uncharacterized protein</fullName>
    </submittedName>
</protein>
<evidence type="ECO:0000313" key="1">
    <source>
        <dbReference type="EMBL" id="KAL2336174.1"/>
    </source>
</evidence>
<keyword evidence="2" id="KW-1185">Reference proteome</keyword>
<organism evidence="1 2">
    <name type="scientific">Flemingia macrophylla</name>
    <dbReference type="NCBI Taxonomy" id="520843"/>
    <lineage>
        <taxon>Eukaryota</taxon>
        <taxon>Viridiplantae</taxon>
        <taxon>Streptophyta</taxon>
        <taxon>Embryophyta</taxon>
        <taxon>Tracheophyta</taxon>
        <taxon>Spermatophyta</taxon>
        <taxon>Magnoliopsida</taxon>
        <taxon>eudicotyledons</taxon>
        <taxon>Gunneridae</taxon>
        <taxon>Pentapetalae</taxon>
        <taxon>rosids</taxon>
        <taxon>fabids</taxon>
        <taxon>Fabales</taxon>
        <taxon>Fabaceae</taxon>
        <taxon>Papilionoideae</taxon>
        <taxon>50 kb inversion clade</taxon>
        <taxon>NPAAA clade</taxon>
        <taxon>indigoferoid/millettioid clade</taxon>
        <taxon>Phaseoleae</taxon>
        <taxon>Flemingia</taxon>
    </lineage>
</organism>
<dbReference type="Proteomes" id="UP001603857">
    <property type="component" value="Unassembled WGS sequence"/>
</dbReference>
<reference evidence="1 2" key="1">
    <citation type="submission" date="2024-08" db="EMBL/GenBank/DDBJ databases">
        <title>Insights into the chromosomal genome structure of Flemingia macrophylla.</title>
        <authorList>
            <person name="Ding Y."/>
            <person name="Zhao Y."/>
            <person name="Bi W."/>
            <person name="Wu M."/>
            <person name="Zhao G."/>
            <person name="Gong Y."/>
            <person name="Li W."/>
            <person name="Zhang P."/>
        </authorList>
    </citation>
    <scope>NUCLEOTIDE SEQUENCE [LARGE SCALE GENOMIC DNA]</scope>
    <source>
        <strain evidence="1">DYQJB</strain>
        <tissue evidence="1">Leaf</tissue>
    </source>
</reference>
<accession>A0ABD1MK40</accession>
<dbReference type="EMBL" id="JBGMDY010000004">
    <property type="protein sequence ID" value="KAL2336174.1"/>
    <property type="molecule type" value="Genomic_DNA"/>
</dbReference>